<evidence type="ECO:0000256" key="3">
    <source>
        <dbReference type="ARBA" id="ARBA00022968"/>
    </source>
</evidence>
<dbReference type="InterPro" id="IPR036249">
    <property type="entry name" value="Thioredoxin-like_sf"/>
</dbReference>
<dbReference type="PROSITE" id="PS00194">
    <property type="entry name" value="THIOREDOXIN_1"/>
    <property type="match status" value="1"/>
</dbReference>
<dbReference type="AlphaFoldDB" id="A0A433RST8"/>
<keyword evidence="4" id="KW-1015">Disulfide bond</keyword>
<keyword evidence="3" id="KW-0812">Transmembrane</keyword>
<evidence type="ECO:0000256" key="1">
    <source>
        <dbReference type="ARBA" id="ARBA00004196"/>
    </source>
</evidence>
<accession>A0A433RST8</accession>
<dbReference type="CDD" id="cd02966">
    <property type="entry name" value="TlpA_like_family"/>
    <property type="match status" value="1"/>
</dbReference>
<evidence type="ECO:0000256" key="2">
    <source>
        <dbReference type="ARBA" id="ARBA00022748"/>
    </source>
</evidence>
<reference evidence="7 8" key="1">
    <citation type="submission" date="2014-11" db="EMBL/GenBank/DDBJ databases">
        <title>Genome sequence and analysis of novel Kurthia sp.</title>
        <authorList>
            <person name="Lawson J.N."/>
            <person name="Gonzalez J.E."/>
            <person name="Rinauldi L."/>
            <person name="Xuan Z."/>
            <person name="Firman A."/>
            <person name="Shaddox L."/>
            <person name="Trudeau A."/>
            <person name="Shah S."/>
            <person name="Reiman D."/>
        </authorList>
    </citation>
    <scope>NUCLEOTIDE SEQUENCE [LARGE SCALE GENOMIC DNA]</scope>
    <source>
        <strain evidence="7 8">3B1D</strain>
    </source>
</reference>
<comment type="subcellular location">
    <subcellularLocation>
        <location evidence="1">Cell envelope</location>
    </subcellularLocation>
</comment>
<dbReference type="Proteomes" id="UP000288623">
    <property type="component" value="Unassembled WGS sequence"/>
</dbReference>
<dbReference type="Gene3D" id="3.40.30.10">
    <property type="entry name" value="Glutaredoxin"/>
    <property type="match status" value="1"/>
</dbReference>
<dbReference type="InterPro" id="IPR050553">
    <property type="entry name" value="Thioredoxin_ResA/DsbE_sf"/>
</dbReference>
<keyword evidence="3" id="KW-0735">Signal-anchor</keyword>
<dbReference type="SUPFAM" id="SSF52833">
    <property type="entry name" value="Thioredoxin-like"/>
    <property type="match status" value="1"/>
</dbReference>
<evidence type="ECO:0000256" key="5">
    <source>
        <dbReference type="ARBA" id="ARBA00023284"/>
    </source>
</evidence>
<feature type="domain" description="Thioredoxin" evidence="6">
    <location>
        <begin position="36"/>
        <end position="174"/>
    </location>
</feature>
<keyword evidence="8" id="KW-1185">Reference proteome</keyword>
<protein>
    <submittedName>
        <fullName evidence="7">Thiol-disulfide oxidoreductase</fullName>
    </submittedName>
</protein>
<proteinExistence type="predicted"/>
<name>A0A433RST8_9BACL</name>
<dbReference type="InterPro" id="IPR000866">
    <property type="entry name" value="AhpC/TSA"/>
</dbReference>
<dbReference type="NCBIfam" id="NF002854">
    <property type="entry name" value="PRK03147.1"/>
    <property type="match status" value="1"/>
</dbReference>
<dbReference type="Pfam" id="PF00578">
    <property type="entry name" value="AhpC-TSA"/>
    <property type="match status" value="1"/>
</dbReference>
<evidence type="ECO:0000313" key="8">
    <source>
        <dbReference type="Proteomes" id="UP000288623"/>
    </source>
</evidence>
<dbReference type="InterPro" id="IPR017937">
    <property type="entry name" value="Thioredoxin_CS"/>
</dbReference>
<keyword evidence="2" id="KW-0201">Cytochrome c-type biogenesis</keyword>
<evidence type="ECO:0000259" key="6">
    <source>
        <dbReference type="PROSITE" id="PS51352"/>
    </source>
</evidence>
<dbReference type="PANTHER" id="PTHR42852:SF6">
    <property type="entry name" value="THIOL:DISULFIDE INTERCHANGE PROTEIN DSBE"/>
    <property type="match status" value="1"/>
</dbReference>
<dbReference type="GO" id="GO:0017004">
    <property type="term" value="P:cytochrome complex assembly"/>
    <property type="evidence" value="ECO:0007669"/>
    <property type="project" value="UniProtKB-KW"/>
</dbReference>
<evidence type="ECO:0000313" key="7">
    <source>
        <dbReference type="EMBL" id="RUS55230.1"/>
    </source>
</evidence>
<dbReference type="PANTHER" id="PTHR42852">
    <property type="entry name" value="THIOL:DISULFIDE INTERCHANGE PROTEIN DSBE"/>
    <property type="match status" value="1"/>
</dbReference>
<gene>
    <name evidence="7" type="ORF">QI30_09790</name>
</gene>
<dbReference type="OrthoDB" id="25753at2"/>
<dbReference type="PROSITE" id="PS51352">
    <property type="entry name" value="THIOREDOXIN_2"/>
    <property type="match status" value="1"/>
</dbReference>
<dbReference type="EMBL" id="JTFC01000031">
    <property type="protein sequence ID" value="RUS55230.1"/>
    <property type="molecule type" value="Genomic_DNA"/>
</dbReference>
<dbReference type="GO" id="GO:0016491">
    <property type="term" value="F:oxidoreductase activity"/>
    <property type="evidence" value="ECO:0007669"/>
    <property type="project" value="InterPro"/>
</dbReference>
<dbReference type="GO" id="GO:0016209">
    <property type="term" value="F:antioxidant activity"/>
    <property type="evidence" value="ECO:0007669"/>
    <property type="project" value="InterPro"/>
</dbReference>
<sequence length="175" mass="19748">MKKKRAWIRGSIIAILVVAIIYTVYSAATKEERAVLQVGDTAPNFTLQDVDGKQHTLADYKGQGVVLNFWGTWCEPCKKEMPAFDKHYQTFKDKGVKLLAINVAESDYAVKTFIKQYGMTFPVAIDTSKSVLRAYNIDPLPTTMLIDEHGKIVKIITGEMTDEEIKNNMKMIQPN</sequence>
<dbReference type="RefSeq" id="WP_126990688.1">
    <property type="nucleotide sequence ID" value="NZ_JTFC01000031.1"/>
</dbReference>
<dbReference type="GO" id="GO:0030313">
    <property type="term" value="C:cell envelope"/>
    <property type="evidence" value="ECO:0007669"/>
    <property type="project" value="UniProtKB-SubCell"/>
</dbReference>
<keyword evidence="5" id="KW-0676">Redox-active center</keyword>
<dbReference type="InterPro" id="IPR013766">
    <property type="entry name" value="Thioredoxin_domain"/>
</dbReference>
<evidence type="ECO:0000256" key="4">
    <source>
        <dbReference type="ARBA" id="ARBA00023157"/>
    </source>
</evidence>
<organism evidence="7 8">
    <name type="scientific">Candidatus Kurthia intestinigallinarum</name>
    <dbReference type="NCBI Taxonomy" id="1562256"/>
    <lineage>
        <taxon>Bacteria</taxon>
        <taxon>Bacillati</taxon>
        <taxon>Bacillota</taxon>
        <taxon>Bacilli</taxon>
        <taxon>Bacillales</taxon>
        <taxon>Caryophanaceae</taxon>
        <taxon>Kurthia</taxon>
    </lineage>
</organism>
<comment type="caution">
    <text evidence="7">The sequence shown here is derived from an EMBL/GenBank/DDBJ whole genome shotgun (WGS) entry which is preliminary data.</text>
</comment>